<dbReference type="InterPro" id="IPR050523">
    <property type="entry name" value="AKR_Detox_Biosynth"/>
</dbReference>
<evidence type="ECO:0000313" key="2">
    <source>
        <dbReference type="EMBL" id="MFD2866612.1"/>
    </source>
</evidence>
<reference evidence="3" key="1">
    <citation type="journal article" date="2019" name="Int. J. Syst. Evol. Microbiol.">
        <title>The Global Catalogue of Microorganisms (GCM) 10K type strain sequencing project: providing services to taxonomists for standard genome sequencing and annotation.</title>
        <authorList>
            <consortium name="The Broad Institute Genomics Platform"/>
            <consortium name="The Broad Institute Genome Sequencing Center for Infectious Disease"/>
            <person name="Wu L."/>
            <person name="Ma J."/>
        </authorList>
    </citation>
    <scope>NUCLEOTIDE SEQUENCE [LARGE SCALE GENOMIC DNA]</scope>
    <source>
        <strain evidence="3">KCTC 52232</strain>
    </source>
</reference>
<name>A0ABW5XUI0_9SPHI</name>
<dbReference type="Pfam" id="PF00248">
    <property type="entry name" value="Aldo_ket_red"/>
    <property type="match status" value="1"/>
</dbReference>
<comment type="caution">
    <text evidence="2">The sequence shown here is derived from an EMBL/GenBank/DDBJ whole genome shotgun (WGS) entry which is preliminary data.</text>
</comment>
<proteinExistence type="predicted"/>
<dbReference type="EMBL" id="JBHUON010000030">
    <property type="protein sequence ID" value="MFD2866612.1"/>
    <property type="molecule type" value="Genomic_DNA"/>
</dbReference>
<dbReference type="SUPFAM" id="SSF51430">
    <property type="entry name" value="NAD(P)-linked oxidoreductase"/>
    <property type="match status" value="1"/>
</dbReference>
<dbReference type="Proteomes" id="UP001597601">
    <property type="component" value="Unassembled WGS sequence"/>
</dbReference>
<accession>A0ABW5XUI0</accession>
<dbReference type="Gene3D" id="3.20.20.100">
    <property type="entry name" value="NADP-dependent oxidoreductase domain"/>
    <property type="match status" value="1"/>
</dbReference>
<dbReference type="InterPro" id="IPR023210">
    <property type="entry name" value="NADP_OxRdtase_dom"/>
</dbReference>
<dbReference type="RefSeq" id="WP_377130254.1">
    <property type="nucleotide sequence ID" value="NZ_JBHUHN010000001.1"/>
</dbReference>
<dbReference type="InterPro" id="IPR036812">
    <property type="entry name" value="NAD(P)_OxRdtase_dom_sf"/>
</dbReference>
<sequence>MLWGQRFGWTADQEQSFDLLDAYVDSGLEFIDTADVYSKWKSGNVGGESETIIGNWLKQTKKRDKMIIATKVGKPMGDTKKGLSKAYITQAVEASLIRLNTDYIDLYQSHEDDPNTPLEETLSAFTDLIKQGKVRAIGASNYSGARLQEALDVSAAII</sequence>
<dbReference type="PANTHER" id="PTHR43364">
    <property type="entry name" value="NADH-SPECIFIC METHYLGLYOXAL REDUCTASE-RELATED"/>
    <property type="match status" value="1"/>
</dbReference>
<evidence type="ECO:0000313" key="3">
    <source>
        <dbReference type="Proteomes" id="UP001597601"/>
    </source>
</evidence>
<gene>
    <name evidence="2" type="ORF">ACFSYC_18085</name>
</gene>
<protein>
    <submittedName>
        <fullName evidence="2">Aldo/keto reductase</fullName>
    </submittedName>
</protein>
<evidence type="ECO:0000259" key="1">
    <source>
        <dbReference type="Pfam" id="PF00248"/>
    </source>
</evidence>
<feature type="domain" description="NADP-dependent oxidoreductase" evidence="1">
    <location>
        <begin position="8"/>
        <end position="150"/>
    </location>
</feature>
<keyword evidence="3" id="KW-1185">Reference proteome</keyword>
<organism evidence="2 3">
    <name type="scientific">Mucilaginibacter antarcticus</name>
    <dbReference type="NCBI Taxonomy" id="1855725"/>
    <lineage>
        <taxon>Bacteria</taxon>
        <taxon>Pseudomonadati</taxon>
        <taxon>Bacteroidota</taxon>
        <taxon>Sphingobacteriia</taxon>
        <taxon>Sphingobacteriales</taxon>
        <taxon>Sphingobacteriaceae</taxon>
        <taxon>Mucilaginibacter</taxon>
    </lineage>
</organism>
<dbReference type="PANTHER" id="PTHR43364:SF6">
    <property type="entry name" value="OXIDOREDUCTASE-RELATED"/>
    <property type="match status" value="1"/>
</dbReference>